<dbReference type="Pfam" id="PF00023">
    <property type="entry name" value="Ank"/>
    <property type="match status" value="1"/>
</dbReference>
<accession>A0A813GCA2</accession>
<dbReference type="SUPFAM" id="SSF48403">
    <property type="entry name" value="Ankyrin repeat"/>
    <property type="match status" value="1"/>
</dbReference>
<protein>
    <submittedName>
        <fullName evidence="2">Uncharacterized protein</fullName>
    </submittedName>
</protein>
<keyword evidence="3" id="KW-1185">Reference proteome</keyword>
<sequence>EPAGCQSTNEVYPEKLKTLASLLLDRFDADGDGALCLHEARAMFRSVAGFESSDIRNPGALSTAAFRHLCADSVRGLCHLELARLLDAGGGSLGGASRGHPRGLSDCGPWMSASAVTGRLAAGPSEQVGETCCALQLLGEEQAVDGPKSKDFTSTYSTWQGRSVGSGSISHRQSFRTEQRQLGGPPALSALEDTASIGRVVQAVRRNDSAVLSELLSSNALWSGPNPLILEEELHQLLGTECVRFPLLWLAAFIGGLEVWELLTKEALGQGMLQQALEQDIEGWTLLSILCLATAKELPPGGGAVPKDSLALLKSYLRQLDGTQGFGFRTEPLLLRCLFLPQQEGKRDNTEMMRPLQLLLSRDTSIWPSLVSELVSDKGGGFPDDEEPARMSLVSVLLSANFALGVFVEACAAAGAAPKPGSQSFAGLYLGLLKDAVSPECSSAALAVLLRAGLLPGTPLTSGAEHWPLHAAARHDRADVVEVLLLARADPYARNSRGQTAGDVARKSRSLKAMAALARGAQSAPHAVMKGKEQHVLEDAACGQ</sequence>
<feature type="non-terminal residue" evidence="2">
    <location>
        <position position="1"/>
    </location>
</feature>
<dbReference type="Proteomes" id="UP000654075">
    <property type="component" value="Unassembled WGS sequence"/>
</dbReference>
<dbReference type="EMBL" id="CAJNNV010028472">
    <property type="protein sequence ID" value="CAE8624724.1"/>
    <property type="molecule type" value="Genomic_DNA"/>
</dbReference>
<reference evidence="2" key="1">
    <citation type="submission" date="2021-02" db="EMBL/GenBank/DDBJ databases">
        <authorList>
            <person name="Dougan E. K."/>
            <person name="Rhodes N."/>
            <person name="Thang M."/>
            <person name="Chan C."/>
        </authorList>
    </citation>
    <scope>NUCLEOTIDE SEQUENCE</scope>
</reference>
<dbReference type="PROSITE" id="PS50088">
    <property type="entry name" value="ANK_REPEAT"/>
    <property type="match status" value="1"/>
</dbReference>
<gene>
    <name evidence="2" type="ORF">PGLA1383_LOCUS41828</name>
</gene>
<keyword evidence="1" id="KW-0040">ANK repeat</keyword>
<dbReference type="InterPro" id="IPR036770">
    <property type="entry name" value="Ankyrin_rpt-contain_sf"/>
</dbReference>
<name>A0A813GCA2_POLGL</name>
<evidence type="ECO:0000313" key="2">
    <source>
        <dbReference type="EMBL" id="CAE8624724.1"/>
    </source>
</evidence>
<dbReference type="OrthoDB" id="435913at2759"/>
<dbReference type="InterPro" id="IPR002110">
    <property type="entry name" value="Ankyrin_rpt"/>
</dbReference>
<evidence type="ECO:0000256" key="1">
    <source>
        <dbReference type="PROSITE-ProRule" id="PRU00023"/>
    </source>
</evidence>
<evidence type="ECO:0000313" key="3">
    <source>
        <dbReference type="Proteomes" id="UP000654075"/>
    </source>
</evidence>
<organism evidence="2 3">
    <name type="scientific">Polarella glacialis</name>
    <name type="common">Dinoflagellate</name>
    <dbReference type="NCBI Taxonomy" id="89957"/>
    <lineage>
        <taxon>Eukaryota</taxon>
        <taxon>Sar</taxon>
        <taxon>Alveolata</taxon>
        <taxon>Dinophyceae</taxon>
        <taxon>Suessiales</taxon>
        <taxon>Suessiaceae</taxon>
        <taxon>Polarella</taxon>
    </lineage>
</organism>
<proteinExistence type="predicted"/>
<dbReference type="AlphaFoldDB" id="A0A813GCA2"/>
<comment type="caution">
    <text evidence="2">The sequence shown here is derived from an EMBL/GenBank/DDBJ whole genome shotgun (WGS) entry which is preliminary data.</text>
</comment>
<feature type="repeat" description="ANK" evidence="1">
    <location>
        <begin position="468"/>
        <end position="496"/>
    </location>
</feature>
<dbReference type="Gene3D" id="1.25.40.20">
    <property type="entry name" value="Ankyrin repeat-containing domain"/>
    <property type="match status" value="1"/>
</dbReference>